<evidence type="ECO:0000256" key="2">
    <source>
        <dbReference type="ARBA" id="ARBA00022441"/>
    </source>
</evidence>
<organism evidence="6 7">
    <name type="scientific">Parascaris univalens</name>
    <name type="common">Nematode worm</name>
    <dbReference type="NCBI Taxonomy" id="6257"/>
    <lineage>
        <taxon>Eukaryota</taxon>
        <taxon>Metazoa</taxon>
        <taxon>Ecdysozoa</taxon>
        <taxon>Nematoda</taxon>
        <taxon>Chromadorea</taxon>
        <taxon>Rhabditida</taxon>
        <taxon>Spirurina</taxon>
        <taxon>Ascaridomorpha</taxon>
        <taxon>Ascaridoidea</taxon>
        <taxon>Ascarididae</taxon>
        <taxon>Parascaris</taxon>
    </lineage>
</organism>
<evidence type="ECO:0000259" key="5">
    <source>
        <dbReference type="PROSITE" id="PS50097"/>
    </source>
</evidence>
<dbReference type="InterPro" id="IPR015915">
    <property type="entry name" value="Kelch-typ_b-propeller"/>
</dbReference>
<dbReference type="SMART" id="SM00225">
    <property type="entry name" value="BTB"/>
    <property type="match status" value="1"/>
</dbReference>
<sequence>MMQNVIYANFDEAFAVMKEFDRRKRGHTARRRNALLTMCDEDDEEAVVFECGASLATSAFPNFDEIRRAGKLCDVILTANGFRFSAHRVVLAATIPYFRAMFTAEMAECQQREVNLQEFDADTLEQLIAFAYTGRVRITNANVQSIMQAANFLQLNTIVDECCRFLQCRLQSQNVLGIRSFAMALGCVSLVLSADRYLHKHFMQVSQGEEYLALSVDELSPILSRDELFVESEEQIFNAAMRWLEHDPDREQYSAKILRAVRLPLLKPHFLTDQVASHSIIRKSLNCRDLVDEAKDYHLMPERRHLMKTFRTKQRCCYDVPGLIFAVGGLTNTGDSLSTVEMFDPTTGKWSCVQPMNSIRSRVGVAVMNRQLYAIGGFNGHDRLRTVEVFDPETSRWREVCPLTNKRSALGAAVVNERLYVCGGYDGISSLSSVEVYNAITDRWSMTTPMHRLRSAAGIAVIDNYIYVIGGHDGMSIFNSVERFNVETGDWQLVKPMGSKRCRLGAAALRGKIYVCGGYDGCQFLKSVEVYDPDKDQWSPLSPMHLKRSRVSLVSNAGILYAIAGYDGISNLSSMETYNVEEDSWTLAASMIAHEGGERMATNENWI</sequence>
<accession>A0A915BNC4</accession>
<dbReference type="InterPro" id="IPR000210">
    <property type="entry name" value="BTB/POZ_dom"/>
</dbReference>
<keyword evidence="4" id="KW-0833">Ubl conjugation pathway</keyword>
<keyword evidence="2" id="KW-0880">Kelch repeat</keyword>
<dbReference type="PROSITE" id="PS50097">
    <property type="entry name" value="BTB"/>
    <property type="match status" value="1"/>
</dbReference>
<dbReference type="SUPFAM" id="SSF63825">
    <property type="entry name" value="YWTD domain"/>
    <property type="match status" value="1"/>
</dbReference>
<evidence type="ECO:0000313" key="6">
    <source>
        <dbReference type="Proteomes" id="UP000887569"/>
    </source>
</evidence>
<keyword evidence="6" id="KW-1185">Reference proteome</keyword>
<dbReference type="InterPro" id="IPR017096">
    <property type="entry name" value="BTB-kelch_protein"/>
</dbReference>
<dbReference type="Proteomes" id="UP000887569">
    <property type="component" value="Unplaced"/>
</dbReference>
<dbReference type="InterPro" id="IPR006652">
    <property type="entry name" value="Kelch_1"/>
</dbReference>
<comment type="pathway">
    <text evidence="1">Protein modification; protein ubiquitination.</text>
</comment>
<dbReference type="SUPFAM" id="SSF54695">
    <property type="entry name" value="POZ domain"/>
    <property type="match status" value="1"/>
</dbReference>
<dbReference type="Gene3D" id="1.25.40.420">
    <property type="match status" value="1"/>
</dbReference>
<dbReference type="Gene3D" id="3.30.710.10">
    <property type="entry name" value="Potassium Channel Kv1.1, Chain A"/>
    <property type="match status" value="1"/>
</dbReference>
<protein>
    <submittedName>
        <fullName evidence="7">BTB domain-containing protein</fullName>
    </submittedName>
</protein>
<evidence type="ECO:0000256" key="3">
    <source>
        <dbReference type="ARBA" id="ARBA00022737"/>
    </source>
</evidence>
<dbReference type="PANTHER" id="PTHR24412">
    <property type="entry name" value="KELCH PROTEIN"/>
    <property type="match status" value="1"/>
</dbReference>
<dbReference type="SMART" id="SM00875">
    <property type="entry name" value="BACK"/>
    <property type="match status" value="1"/>
</dbReference>
<feature type="domain" description="BTB" evidence="5">
    <location>
        <begin position="73"/>
        <end position="140"/>
    </location>
</feature>
<dbReference type="FunFam" id="1.25.40.420:FF:000001">
    <property type="entry name" value="Kelch-like family member 12"/>
    <property type="match status" value="1"/>
</dbReference>
<dbReference type="Pfam" id="PF01344">
    <property type="entry name" value="Kelch_1"/>
    <property type="match status" value="3"/>
</dbReference>
<dbReference type="InterPro" id="IPR011333">
    <property type="entry name" value="SKP1/BTB/POZ_sf"/>
</dbReference>
<dbReference type="Pfam" id="PF24681">
    <property type="entry name" value="Kelch_KLHDC2_KLHL20_DRC7"/>
    <property type="match status" value="1"/>
</dbReference>
<dbReference type="Pfam" id="PF07707">
    <property type="entry name" value="BACK"/>
    <property type="match status" value="1"/>
</dbReference>
<reference evidence="7" key="1">
    <citation type="submission" date="2022-11" db="UniProtKB">
        <authorList>
            <consortium name="WormBaseParasite"/>
        </authorList>
    </citation>
    <scope>IDENTIFICATION</scope>
</reference>
<dbReference type="Pfam" id="PF00651">
    <property type="entry name" value="BTB"/>
    <property type="match status" value="1"/>
</dbReference>
<dbReference type="PANTHER" id="PTHR24412:SF497">
    <property type="entry name" value="KELCH-LIKE PROTEIN 18"/>
    <property type="match status" value="1"/>
</dbReference>
<dbReference type="AlphaFoldDB" id="A0A915BNC4"/>
<dbReference type="SUPFAM" id="SSF117281">
    <property type="entry name" value="Kelch motif"/>
    <property type="match status" value="1"/>
</dbReference>
<dbReference type="PIRSF" id="PIRSF037037">
    <property type="entry name" value="Kelch-like_protein_gigaxonin"/>
    <property type="match status" value="1"/>
</dbReference>
<evidence type="ECO:0000313" key="7">
    <source>
        <dbReference type="WBParaSite" id="PgR048_g055_t04"/>
    </source>
</evidence>
<proteinExistence type="predicted"/>
<dbReference type="Gene3D" id="2.120.10.80">
    <property type="entry name" value="Kelch-type beta propeller"/>
    <property type="match status" value="1"/>
</dbReference>
<name>A0A915BNC4_PARUN</name>
<dbReference type="WBParaSite" id="PgR048_g055_t04">
    <property type="protein sequence ID" value="PgR048_g055_t04"/>
    <property type="gene ID" value="PgR048_g055"/>
</dbReference>
<evidence type="ECO:0000256" key="1">
    <source>
        <dbReference type="ARBA" id="ARBA00004906"/>
    </source>
</evidence>
<dbReference type="InterPro" id="IPR011705">
    <property type="entry name" value="BACK"/>
</dbReference>
<evidence type="ECO:0000256" key="4">
    <source>
        <dbReference type="ARBA" id="ARBA00022786"/>
    </source>
</evidence>
<keyword evidence="3" id="KW-0677">Repeat</keyword>
<dbReference type="SMART" id="SM00612">
    <property type="entry name" value="Kelch"/>
    <property type="match status" value="6"/>
</dbReference>